<protein>
    <submittedName>
        <fullName evidence="1">Uncharacterized protein</fullName>
    </submittedName>
</protein>
<dbReference type="AlphaFoldDB" id="A0A6C0J564"/>
<sequence length="38" mass="4496">MVMQFYKLAVTKHGSALRFVKNQTNEICKFVDEQIKIH</sequence>
<organism evidence="1">
    <name type="scientific">viral metagenome</name>
    <dbReference type="NCBI Taxonomy" id="1070528"/>
    <lineage>
        <taxon>unclassified sequences</taxon>
        <taxon>metagenomes</taxon>
        <taxon>organismal metagenomes</taxon>
    </lineage>
</organism>
<name>A0A6C0J564_9ZZZZ</name>
<evidence type="ECO:0000313" key="1">
    <source>
        <dbReference type="EMBL" id="QHU00772.1"/>
    </source>
</evidence>
<reference evidence="1" key="1">
    <citation type="journal article" date="2020" name="Nature">
        <title>Giant virus diversity and host interactions through global metagenomics.</title>
        <authorList>
            <person name="Schulz F."/>
            <person name="Roux S."/>
            <person name="Paez-Espino D."/>
            <person name="Jungbluth S."/>
            <person name="Walsh D.A."/>
            <person name="Denef V.J."/>
            <person name="McMahon K.D."/>
            <person name="Konstantinidis K.T."/>
            <person name="Eloe-Fadrosh E.A."/>
            <person name="Kyrpides N.C."/>
            <person name="Woyke T."/>
        </authorList>
    </citation>
    <scope>NUCLEOTIDE SEQUENCE</scope>
    <source>
        <strain evidence="1">GVMAG-M-3300025860-20</strain>
    </source>
</reference>
<dbReference type="EMBL" id="MN740329">
    <property type="protein sequence ID" value="QHU00772.1"/>
    <property type="molecule type" value="Genomic_DNA"/>
</dbReference>
<proteinExistence type="predicted"/>
<accession>A0A6C0J564</accession>